<name>A0A8F9TT85_9BACT</name>
<dbReference type="SMART" id="SM00382">
    <property type="entry name" value="AAA"/>
    <property type="match status" value="1"/>
</dbReference>
<gene>
    <name evidence="5" type="ORF">K0B96_10050</name>
</gene>
<dbReference type="GO" id="GO:0005886">
    <property type="term" value="C:plasma membrane"/>
    <property type="evidence" value="ECO:0007669"/>
    <property type="project" value="TreeGrafter"/>
</dbReference>
<evidence type="ECO:0000259" key="4">
    <source>
        <dbReference type="PROSITE" id="PS00662"/>
    </source>
</evidence>
<dbReference type="Gene3D" id="3.30.450.90">
    <property type="match status" value="1"/>
</dbReference>
<dbReference type="InterPro" id="IPR007831">
    <property type="entry name" value="T2SS_GspE_N"/>
</dbReference>
<reference evidence="5" key="1">
    <citation type="submission" date="2021-08" db="EMBL/GenBank/DDBJ databases">
        <title>Genome of a novel bacterium of the phylum Verrucomicrobia, Oleiharenicola sp. KSB-15.</title>
        <authorList>
            <person name="Chung J.-H."/>
            <person name="Ahn J.-H."/>
            <person name="Yoon Y."/>
            <person name="Kim D.-Y."/>
            <person name="An S.-H."/>
            <person name="Park I."/>
            <person name="Yeon J."/>
        </authorList>
    </citation>
    <scope>NUCLEOTIDE SEQUENCE</scope>
    <source>
        <strain evidence="5">KSB-15</strain>
    </source>
</reference>
<keyword evidence="6" id="KW-1185">Reference proteome</keyword>
<proteinExistence type="inferred from homology"/>
<accession>A0A8F9TT85</accession>
<sequence length="568" mass="63511">MPNPKSKRFVDEVRKLRDFDSPQELARLVEIHGLTPQLVDALIEQRLLQKDEACRVWANTLGLAYVDPFASLITDEAIEKIPQEIARKTQAIGLYVLNGVLTVAMADPTQADTVKRLSQIVQMPVSPVFALPKEIEDAVSVYYSTEKNVEESLAELERSQVFDQPEQVGNKLTQLAESNQLTRLLDEIIYYALRERATDVHIEAQQHLSRIRFRIDGRLREMLTFSRKLHRVVISRIKILCNLNIAETRFPQDGRFAIPIGTQSVQFRVSTIPAQHGEKAVIRILASTNKRAMLTLDRMMISGPVIQPFKRLIQNPNGIIFVTGPTGSGKTTTLYAALNEINAPGVNISTIEDPIEIELVGVTQTQVNSHIDLKFATVLRALLRQDPDVILIGEIRDLETANIATEAALTGHLVFATLHTNNAAQAVVRLLELGVKPYMVAPSIIGVLAQRLAARICENCKESYQPSREVLLRYFEEEGLEDVPFYRGRGCPACRGTGYKGRVAFHELVLITEEIRTLIAEGRSAADINKAAAKVGYRPLRYDGLKKVLMGLTTIEEIDENTSFEWAT</sequence>
<dbReference type="AlphaFoldDB" id="A0A8F9TT85"/>
<dbReference type="SUPFAM" id="SSF160246">
    <property type="entry name" value="EspE N-terminal domain-like"/>
    <property type="match status" value="1"/>
</dbReference>
<dbReference type="InterPro" id="IPR027417">
    <property type="entry name" value="P-loop_NTPase"/>
</dbReference>
<dbReference type="PROSITE" id="PS00662">
    <property type="entry name" value="T2SP_E"/>
    <property type="match status" value="1"/>
</dbReference>
<comment type="similarity">
    <text evidence="1">Belongs to the GSP E family.</text>
</comment>
<keyword evidence="2" id="KW-0547">Nucleotide-binding</keyword>
<dbReference type="GO" id="GO:0016887">
    <property type="term" value="F:ATP hydrolysis activity"/>
    <property type="evidence" value="ECO:0007669"/>
    <property type="project" value="TreeGrafter"/>
</dbReference>
<dbReference type="SUPFAM" id="SSF52540">
    <property type="entry name" value="P-loop containing nucleoside triphosphate hydrolases"/>
    <property type="match status" value="1"/>
</dbReference>
<evidence type="ECO:0000256" key="2">
    <source>
        <dbReference type="ARBA" id="ARBA00022741"/>
    </source>
</evidence>
<dbReference type="RefSeq" id="WP_220160772.1">
    <property type="nucleotide sequence ID" value="NZ_CP080507.1"/>
</dbReference>
<evidence type="ECO:0000313" key="5">
    <source>
        <dbReference type="EMBL" id="QYM77667.1"/>
    </source>
</evidence>
<dbReference type="InterPro" id="IPR037257">
    <property type="entry name" value="T2SS_E_N_sf"/>
</dbReference>
<dbReference type="EMBL" id="CP080507">
    <property type="protein sequence ID" value="QYM77667.1"/>
    <property type="molecule type" value="Genomic_DNA"/>
</dbReference>
<organism evidence="5 6">
    <name type="scientific">Horticoccus luteus</name>
    <dbReference type="NCBI Taxonomy" id="2862869"/>
    <lineage>
        <taxon>Bacteria</taxon>
        <taxon>Pseudomonadati</taxon>
        <taxon>Verrucomicrobiota</taxon>
        <taxon>Opitutia</taxon>
        <taxon>Opitutales</taxon>
        <taxon>Opitutaceae</taxon>
        <taxon>Horticoccus</taxon>
    </lineage>
</organism>
<feature type="domain" description="Bacterial type II secretion system protein E" evidence="4">
    <location>
        <begin position="383"/>
        <end position="397"/>
    </location>
</feature>
<dbReference type="FunFam" id="3.40.50.300:FF:000398">
    <property type="entry name" value="Type IV pilus assembly ATPase PilB"/>
    <property type="match status" value="1"/>
</dbReference>
<dbReference type="GO" id="GO:0005524">
    <property type="term" value="F:ATP binding"/>
    <property type="evidence" value="ECO:0007669"/>
    <property type="project" value="UniProtKB-KW"/>
</dbReference>
<evidence type="ECO:0000313" key="6">
    <source>
        <dbReference type="Proteomes" id="UP000825051"/>
    </source>
</evidence>
<dbReference type="PANTHER" id="PTHR30258:SF2">
    <property type="entry name" value="COMG OPERON PROTEIN 1"/>
    <property type="match status" value="1"/>
</dbReference>
<dbReference type="Pfam" id="PF00437">
    <property type="entry name" value="T2SSE"/>
    <property type="match status" value="1"/>
</dbReference>
<dbReference type="CDD" id="cd01129">
    <property type="entry name" value="PulE-GspE-like"/>
    <property type="match status" value="1"/>
</dbReference>
<dbReference type="InterPro" id="IPR003593">
    <property type="entry name" value="AAA+_ATPase"/>
</dbReference>
<dbReference type="Proteomes" id="UP000825051">
    <property type="component" value="Chromosome"/>
</dbReference>
<dbReference type="Gene3D" id="3.40.50.300">
    <property type="entry name" value="P-loop containing nucleotide triphosphate hydrolases"/>
    <property type="match status" value="1"/>
</dbReference>
<dbReference type="Pfam" id="PF05157">
    <property type="entry name" value="MshEN"/>
    <property type="match status" value="1"/>
</dbReference>
<protein>
    <submittedName>
        <fullName evidence="5">GspE/PulE family protein</fullName>
    </submittedName>
</protein>
<evidence type="ECO:0000256" key="1">
    <source>
        <dbReference type="ARBA" id="ARBA00006611"/>
    </source>
</evidence>
<evidence type="ECO:0000256" key="3">
    <source>
        <dbReference type="ARBA" id="ARBA00022840"/>
    </source>
</evidence>
<dbReference type="Gene3D" id="3.30.300.160">
    <property type="entry name" value="Type II secretion system, protein E, N-terminal domain"/>
    <property type="match status" value="1"/>
</dbReference>
<dbReference type="KEGG" id="ole:K0B96_10050"/>
<keyword evidence="3" id="KW-0067">ATP-binding</keyword>
<dbReference type="PANTHER" id="PTHR30258">
    <property type="entry name" value="TYPE II SECRETION SYSTEM PROTEIN GSPE-RELATED"/>
    <property type="match status" value="1"/>
</dbReference>
<dbReference type="InterPro" id="IPR001482">
    <property type="entry name" value="T2SS/T4SS_dom"/>
</dbReference>